<evidence type="ECO:0000313" key="1">
    <source>
        <dbReference type="EMBL" id="KAH7954997.1"/>
    </source>
</evidence>
<gene>
    <name evidence="1" type="ORF">HPB49_023699</name>
</gene>
<dbReference type="EMBL" id="CM023473">
    <property type="protein sequence ID" value="KAH7954997.1"/>
    <property type="molecule type" value="Genomic_DNA"/>
</dbReference>
<accession>A0ACB8D163</accession>
<protein>
    <submittedName>
        <fullName evidence="1">Uncharacterized protein</fullName>
    </submittedName>
</protein>
<proteinExistence type="predicted"/>
<evidence type="ECO:0000313" key="2">
    <source>
        <dbReference type="Proteomes" id="UP000821865"/>
    </source>
</evidence>
<comment type="caution">
    <text evidence="1">The sequence shown here is derived from an EMBL/GenBank/DDBJ whole genome shotgun (WGS) entry which is preliminary data.</text>
</comment>
<sequence length="165" mass="18479">MFSYQRKKEKCTCKAGCRGSCKHGAALALYVNNNQQTSCTDLPHAWQKSSTRRTLDTKKSISELFPSRPIIKPILRPLSSTVAHSQFPDVNYAFHVINFEESCGIEALDAVVVVAAKQVDESHCDLVKNIFDNVRQLLHSVEVSTTLPLRLRKCDMLSTLSAKKK</sequence>
<dbReference type="Proteomes" id="UP000821865">
    <property type="component" value="Chromosome 4"/>
</dbReference>
<keyword evidence="2" id="KW-1185">Reference proteome</keyword>
<organism evidence="1 2">
    <name type="scientific">Dermacentor silvarum</name>
    <name type="common">Tick</name>
    <dbReference type="NCBI Taxonomy" id="543639"/>
    <lineage>
        <taxon>Eukaryota</taxon>
        <taxon>Metazoa</taxon>
        <taxon>Ecdysozoa</taxon>
        <taxon>Arthropoda</taxon>
        <taxon>Chelicerata</taxon>
        <taxon>Arachnida</taxon>
        <taxon>Acari</taxon>
        <taxon>Parasitiformes</taxon>
        <taxon>Ixodida</taxon>
        <taxon>Ixodoidea</taxon>
        <taxon>Ixodidae</taxon>
        <taxon>Rhipicephalinae</taxon>
        <taxon>Dermacentor</taxon>
    </lineage>
</organism>
<reference evidence="1" key="1">
    <citation type="submission" date="2020-05" db="EMBL/GenBank/DDBJ databases">
        <title>Large-scale comparative analyses of tick genomes elucidate their genetic diversity and vector capacities.</title>
        <authorList>
            <person name="Jia N."/>
            <person name="Wang J."/>
            <person name="Shi W."/>
            <person name="Du L."/>
            <person name="Sun Y."/>
            <person name="Zhan W."/>
            <person name="Jiang J."/>
            <person name="Wang Q."/>
            <person name="Zhang B."/>
            <person name="Ji P."/>
            <person name="Sakyi L.B."/>
            <person name="Cui X."/>
            <person name="Yuan T."/>
            <person name="Jiang B."/>
            <person name="Yang W."/>
            <person name="Lam T.T.-Y."/>
            <person name="Chang Q."/>
            <person name="Ding S."/>
            <person name="Wang X."/>
            <person name="Zhu J."/>
            <person name="Ruan X."/>
            <person name="Zhao L."/>
            <person name="Wei J."/>
            <person name="Que T."/>
            <person name="Du C."/>
            <person name="Cheng J."/>
            <person name="Dai P."/>
            <person name="Han X."/>
            <person name="Huang E."/>
            <person name="Gao Y."/>
            <person name="Liu J."/>
            <person name="Shao H."/>
            <person name="Ye R."/>
            <person name="Li L."/>
            <person name="Wei W."/>
            <person name="Wang X."/>
            <person name="Wang C."/>
            <person name="Yang T."/>
            <person name="Huo Q."/>
            <person name="Li W."/>
            <person name="Guo W."/>
            <person name="Chen H."/>
            <person name="Zhou L."/>
            <person name="Ni X."/>
            <person name="Tian J."/>
            <person name="Zhou Y."/>
            <person name="Sheng Y."/>
            <person name="Liu T."/>
            <person name="Pan Y."/>
            <person name="Xia L."/>
            <person name="Li J."/>
            <person name="Zhao F."/>
            <person name="Cao W."/>
        </authorList>
    </citation>
    <scope>NUCLEOTIDE SEQUENCE</scope>
    <source>
        <strain evidence="1">Dsil-2018</strain>
    </source>
</reference>
<name>A0ACB8D163_DERSI</name>